<dbReference type="Gene3D" id="3.30.870.10">
    <property type="entry name" value="Endonuclease Chain A"/>
    <property type="match status" value="1"/>
</dbReference>
<dbReference type="PROSITE" id="PS50035">
    <property type="entry name" value="PLD"/>
    <property type="match status" value="1"/>
</dbReference>
<reference evidence="3 4" key="1">
    <citation type="submission" date="2019-10" db="EMBL/GenBank/DDBJ databases">
        <title>The Genome Sequence of Clostridium tarantellae Isolated from Fish Brain.</title>
        <authorList>
            <person name="Bano L."/>
            <person name="Kiel M."/>
            <person name="Sales G."/>
            <person name="Doxey A.C."/>
            <person name="Mansfield M.J."/>
            <person name="Schiavone M."/>
            <person name="Rossetto O."/>
            <person name="Pirazzini M."/>
            <person name="Dobrindt U."/>
            <person name="Montecucco C."/>
        </authorList>
    </citation>
    <scope>NUCLEOTIDE SEQUENCE [LARGE SCALE GENOMIC DNA]</scope>
    <source>
        <strain evidence="3 4">DSM 3997</strain>
    </source>
</reference>
<dbReference type="InterPro" id="IPR001736">
    <property type="entry name" value="PLipase_D/transphosphatidylase"/>
</dbReference>
<gene>
    <name evidence="3" type="ORF">GBZ86_01840</name>
</gene>
<protein>
    <recommendedName>
        <fullName evidence="2">PLD phosphodiesterase domain-containing protein</fullName>
    </recommendedName>
</protein>
<dbReference type="GO" id="GO:0003824">
    <property type="term" value="F:catalytic activity"/>
    <property type="evidence" value="ECO:0007669"/>
    <property type="project" value="InterPro"/>
</dbReference>
<comment type="caution">
    <text evidence="3">The sequence shown here is derived from an EMBL/GenBank/DDBJ whole genome shotgun (WGS) entry which is preliminary data.</text>
</comment>
<organism evidence="3 4">
    <name type="scientific">Clostridium tarantellae</name>
    <dbReference type="NCBI Taxonomy" id="39493"/>
    <lineage>
        <taxon>Bacteria</taxon>
        <taxon>Bacillati</taxon>
        <taxon>Bacillota</taxon>
        <taxon>Clostridia</taxon>
        <taxon>Eubacteriales</taxon>
        <taxon>Clostridiaceae</taxon>
        <taxon>Clostridium</taxon>
    </lineage>
</organism>
<dbReference type="CDD" id="cd09133">
    <property type="entry name" value="PLDc_unchar5"/>
    <property type="match status" value="1"/>
</dbReference>
<evidence type="ECO:0000259" key="2">
    <source>
        <dbReference type="PROSITE" id="PS50035"/>
    </source>
</evidence>
<sequence>MFNVSNSYSEELEGIKSNIEKKELGLQVLKLKEFKLPIKKYNFELEITKDKNLNIIEEFIIKVVLANFDENISSDFIADLLELDKIFVHEYIKQLIHFGIFDKNKLPNFQLTEEGLKFFKAKKMLMKDKAINVQAYIQPEFKIFYDNMILEKISEDIPILELGKNIEESSRDILSDKNIKDKIIKIAKSQKIIAEKKSINQVVSEIREVEDFTSDNIFYNRYIEMWIYNIIDDKLYCRVWDRQTNAYNEIIANYIKVNKPLNKEDFDEKLEEDNSKPIPNENIKKIEIEYIKEIKEAKEIQENKKANNKKLTMSTKNTIRMVRGKDIKQEFNNCLKSVKKYMFIASPWITEQVVDKEMINTFKNIVKKDGVIYIVWGISKDYSNEDRKPSENLLNTLRNIKDENGLSGVFVYWIGNHHTKEIIVDEKIHLAGSFNWLSYRGDYLPRGESVYIVNDKASVKNSKLYWEEIILKKLKEIFNSKDYLNNVKSLLNLQLLGEEAFEYLEKIINYTMAEKGNDKYDKLFNIMLVCWYNNSEKVLVEIMKILLSNNKHVEEVFMILNDFKKNNRANLYNNMMLNYRDIFVKNNLVNEKNNPIKKYKNIKGLIKFK</sequence>
<feature type="domain" description="PLD phosphodiesterase" evidence="2">
    <location>
        <begin position="413"/>
        <end position="440"/>
    </location>
</feature>
<keyword evidence="1" id="KW-0175">Coiled coil</keyword>
<accession>A0A6I1MNN3</accession>
<dbReference type="SUPFAM" id="SSF56024">
    <property type="entry name" value="Phospholipase D/nuclease"/>
    <property type="match status" value="1"/>
</dbReference>
<dbReference type="EMBL" id="WHJC01000010">
    <property type="protein sequence ID" value="MPQ42511.1"/>
    <property type="molecule type" value="Genomic_DNA"/>
</dbReference>
<evidence type="ECO:0000313" key="3">
    <source>
        <dbReference type="EMBL" id="MPQ42511.1"/>
    </source>
</evidence>
<evidence type="ECO:0000313" key="4">
    <source>
        <dbReference type="Proteomes" id="UP000430345"/>
    </source>
</evidence>
<evidence type="ECO:0000256" key="1">
    <source>
        <dbReference type="SAM" id="Coils"/>
    </source>
</evidence>
<name>A0A6I1MNN3_9CLOT</name>
<keyword evidence="4" id="KW-1185">Reference proteome</keyword>
<proteinExistence type="predicted"/>
<feature type="coiled-coil region" evidence="1">
    <location>
        <begin position="283"/>
        <end position="311"/>
    </location>
</feature>
<dbReference type="OrthoDB" id="1892000at2"/>
<dbReference type="AlphaFoldDB" id="A0A6I1MNN3"/>
<dbReference type="RefSeq" id="WP_152887202.1">
    <property type="nucleotide sequence ID" value="NZ_WHJC01000010.1"/>
</dbReference>
<dbReference type="Proteomes" id="UP000430345">
    <property type="component" value="Unassembled WGS sequence"/>
</dbReference>
<dbReference type="GO" id="GO:0006793">
    <property type="term" value="P:phosphorus metabolic process"/>
    <property type="evidence" value="ECO:0007669"/>
    <property type="project" value="UniProtKB-ARBA"/>
</dbReference>